<dbReference type="Gene3D" id="2.20.25.10">
    <property type="match status" value="1"/>
</dbReference>
<protein>
    <recommendedName>
        <fullName evidence="2">Protein YhfA</fullName>
    </recommendedName>
</protein>
<dbReference type="NCBIfam" id="NF008009">
    <property type="entry name" value="PRK10738.1"/>
    <property type="match status" value="1"/>
</dbReference>
<sequence>MNAMKARVKWVEGMSFLGESGSGHTFLMDGAPEAGGRNLGVRPMEAVLLGAGGCTAFDVVMMLKRARADIVDCVVELEAQRAEEDPKVFTHIHFHFVVTGRSLKAEQVQRFIDLSAEKYCSASIMLGKTARMTHDFELREVSGETP</sequence>
<dbReference type="EMBL" id="UOYP01000671">
    <property type="protein sequence ID" value="VAY89502.1"/>
    <property type="molecule type" value="Genomic_DNA"/>
</dbReference>
<reference evidence="1" key="1">
    <citation type="submission" date="2018-10" db="EMBL/GenBank/DDBJ databases">
        <authorList>
            <person name="Plewniak F."/>
        </authorList>
    </citation>
    <scope>NUCLEOTIDE SEQUENCE</scope>
</reference>
<name>A0A3P3ZS72_9ZZZZ</name>
<dbReference type="PANTHER" id="PTHR34352:SF1">
    <property type="entry name" value="PROTEIN YHFA"/>
    <property type="match status" value="1"/>
</dbReference>
<accession>A0A3P3ZS72</accession>
<dbReference type="AlphaFoldDB" id="A0A3P3ZS72"/>
<evidence type="ECO:0008006" key="2">
    <source>
        <dbReference type="Google" id="ProtNLM"/>
    </source>
</evidence>
<gene>
    <name evidence="1" type="primary">yhfA</name>
    <name evidence="1" type="ORF">CARN8_7020009</name>
</gene>
<dbReference type="PANTHER" id="PTHR34352">
    <property type="entry name" value="PROTEIN YHFA"/>
    <property type="match status" value="1"/>
</dbReference>
<organism evidence="1">
    <name type="scientific">mine drainage metagenome</name>
    <dbReference type="NCBI Taxonomy" id="410659"/>
    <lineage>
        <taxon>unclassified sequences</taxon>
        <taxon>metagenomes</taxon>
        <taxon>ecological metagenomes</taxon>
    </lineage>
</organism>
<dbReference type="Pfam" id="PF02566">
    <property type="entry name" value="OsmC"/>
    <property type="match status" value="1"/>
</dbReference>
<dbReference type="InterPro" id="IPR036102">
    <property type="entry name" value="OsmC/Ohrsf"/>
</dbReference>
<dbReference type="SUPFAM" id="SSF82784">
    <property type="entry name" value="OsmC-like"/>
    <property type="match status" value="1"/>
</dbReference>
<dbReference type="InterPro" id="IPR003718">
    <property type="entry name" value="OsmC/Ohr_fam"/>
</dbReference>
<dbReference type="InterPro" id="IPR015946">
    <property type="entry name" value="KH_dom-like_a/b"/>
</dbReference>
<evidence type="ECO:0000313" key="1">
    <source>
        <dbReference type="EMBL" id="VAY89502.1"/>
    </source>
</evidence>
<proteinExistence type="predicted"/>
<dbReference type="Gene3D" id="3.30.300.20">
    <property type="match status" value="1"/>
</dbReference>